<organism evidence="1">
    <name type="scientific">candidate division CPR1 bacterium ADurb.Bin160</name>
    <dbReference type="NCBI Taxonomy" id="1852826"/>
    <lineage>
        <taxon>Bacteria</taxon>
        <taxon>candidate division CPR1</taxon>
    </lineage>
</organism>
<dbReference type="AlphaFoldDB" id="A0A1V5ZJ49"/>
<evidence type="ECO:0000313" key="1">
    <source>
        <dbReference type="EMBL" id="OQB40169.1"/>
    </source>
</evidence>
<protein>
    <submittedName>
        <fullName evidence="1">DNA alkylation repair enzyme</fullName>
    </submittedName>
</protein>
<proteinExistence type="predicted"/>
<name>A0A1V5ZJ49_9BACT</name>
<dbReference type="SUPFAM" id="SSF48371">
    <property type="entry name" value="ARM repeat"/>
    <property type="match status" value="1"/>
</dbReference>
<dbReference type="InterPro" id="IPR014825">
    <property type="entry name" value="DNA_alkylation"/>
</dbReference>
<gene>
    <name evidence="1" type="ORF">BWY04_01429</name>
</gene>
<dbReference type="Proteomes" id="UP000485621">
    <property type="component" value="Unassembled WGS sequence"/>
</dbReference>
<dbReference type="Gene3D" id="1.25.10.90">
    <property type="match status" value="1"/>
</dbReference>
<accession>A0A1V5ZJ49</accession>
<dbReference type="InterPro" id="IPR016024">
    <property type="entry name" value="ARM-type_fold"/>
</dbReference>
<comment type="caution">
    <text evidence="1">The sequence shown here is derived from an EMBL/GenBank/DDBJ whole genome shotgun (WGS) entry which is preliminary data.</text>
</comment>
<dbReference type="EMBL" id="MWDB01000055">
    <property type="protein sequence ID" value="OQB40169.1"/>
    <property type="molecule type" value="Genomic_DNA"/>
</dbReference>
<reference evidence="1" key="1">
    <citation type="submission" date="2017-02" db="EMBL/GenBank/DDBJ databases">
        <title>Delving into the versatile metabolic prowess of the omnipresent phylum Bacteroidetes.</title>
        <authorList>
            <person name="Nobu M.K."/>
            <person name="Mei R."/>
            <person name="Narihiro T."/>
            <person name="Kuroda K."/>
            <person name="Liu W.-T."/>
        </authorList>
    </citation>
    <scope>NUCLEOTIDE SEQUENCE</scope>
    <source>
        <strain evidence="1">ADurb.Bin160</strain>
    </source>
</reference>
<dbReference type="Pfam" id="PF08713">
    <property type="entry name" value="DNA_alkylation"/>
    <property type="match status" value="1"/>
</dbReference>
<sequence length="51" mass="6141">MLREIGKKDEDILIEFIEENASKMQRTTLRYAIEKFDTNKRKHFLSIKKAI</sequence>